<dbReference type="InterPro" id="IPR029044">
    <property type="entry name" value="Nucleotide-diphossugar_trans"/>
</dbReference>
<keyword evidence="2" id="KW-1185">Reference proteome</keyword>
<dbReference type="RefSeq" id="WP_280654731.1">
    <property type="nucleotide sequence ID" value="NZ_JANQDH010000063.1"/>
</dbReference>
<dbReference type="Gene3D" id="3.90.550.10">
    <property type="entry name" value="Spore Coat Polysaccharide Biosynthesis Protein SpsA, Chain A"/>
    <property type="match status" value="1"/>
</dbReference>
<comment type="caution">
    <text evidence="1">The sequence shown here is derived from an EMBL/GenBank/DDBJ whole genome shotgun (WGS) entry which is preliminary data.</text>
</comment>
<dbReference type="EMBL" id="JANQDH010000063">
    <property type="protein sequence ID" value="MDH6060738.1"/>
    <property type="molecule type" value="Genomic_DNA"/>
</dbReference>
<protein>
    <submittedName>
        <fullName evidence="1">Uncharacterized protein</fullName>
    </submittedName>
</protein>
<dbReference type="AlphaFoldDB" id="A0AA43GTX1"/>
<evidence type="ECO:0000313" key="1">
    <source>
        <dbReference type="EMBL" id="MDH6060738.1"/>
    </source>
</evidence>
<evidence type="ECO:0000313" key="2">
    <source>
        <dbReference type="Proteomes" id="UP001159387"/>
    </source>
</evidence>
<reference evidence="1 2" key="1">
    <citation type="journal article" date="2023" name="J. Phycol.">
        <title>Chrysosporum ovalisporum is synonymous with the true-branching cyanobacterium Umezakia natans (Nostocales/Aphanizomenonaceae).</title>
        <authorList>
            <person name="McGregor G.B."/>
            <person name="Sendall B.C."/>
            <person name="Niiyama Y."/>
            <person name="Tuji A."/>
            <person name="Willis A."/>
        </authorList>
    </citation>
    <scope>NUCLEOTIDE SEQUENCE [LARGE SCALE GENOMIC DNA]</scope>
    <source>
        <strain evidence="1 2">ANA360D</strain>
    </source>
</reference>
<dbReference type="SUPFAM" id="SSF53448">
    <property type="entry name" value="Nucleotide-diphospho-sugar transferases"/>
    <property type="match status" value="1"/>
</dbReference>
<dbReference type="Proteomes" id="UP001159387">
    <property type="component" value="Unassembled WGS sequence"/>
</dbReference>
<proteinExistence type="predicted"/>
<organism evidence="1 2">
    <name type="scientific">Chrysosporum bergii ANA360D</name>
    <dbReference type="NCBI Taxonomy" id="617107"/>
    <lineage>
        <taxon>Bacteria</taxon>
        <taxon>Bacillati</taxon>
        <taxon>Cyanobacteriota</taxon>
        <taxon>Cyanophyceae</taxon>
        <taxon>Nostocales</taxon>
        <taxon>Nodulariaceae</taxon>
        <taxon>Chrysosporum</taxon>
    </lineage>
</organism>
<name>A0AA43GTX1_9CYAN</name>
<accession>A0AA43GTX1</accession>
<sequence>MELRADSEKLGDNQPTIMVTLLGEYFVNRKWFSLCAETWNLAKLSYPIYILNDGSLTMGSQEKLVSMGFIVTPDTDVNEAVNSVLSNYPVIREMRKKSNLFKKIIDTSVFFREKILYVDSDVLFKKRFILPNDPPSLLFCIDDVPGYGGSWQVPLRYPIVNGLNSGFVYFNPNIIDLDYLEYICHNYLIMSKNIWWLEQTCWAILAARIQEKGIFEGRDACVISGLNKRTPDEIKLNKTTYFRRNKSISELENIEFLIRDAAVVHFAGPGKRWIEPIYEKIIDNFAEQKVSQLKWQNVENANWKEKLLIGLRMLLKG</sequence>
<gene>
    <name evidence="1" type="ORF">NWP17_09835</name>
</gene>